<accession>A0A6G6XKV2</accession>
<dbReference type="KEGG" id="vg:55626941"/>
<protein>
    <submittedName>
        <fullName evidence="1">Major tail protein</fullName>
    </submittedName>
</protein>
<proteinExistence type="predicted"/>
<reference evidence="1 2" key="1">
    <citation type="submission" date="2020-01" db="EMBL/GenBank/DDBJ databases">
        <authorList>
            <person name="McLean J."/>
            <person name="Elizabeth H."/>
            <person name="Mathew S."/>
            <person name="Zack K.M."/>
            <person name="Garlena R.A."/>
            <person name="Russell D.A."/>
            <person name="Pope W.H."/>
            <person name="Jacobs-Sera D."/>
            <person name="Hatfull G.F."/>
        </authorList>
    </citation>
    <scope>NUCLEOTIDE SEQUENCE [LARGE SCALE GENOMIC DNA]</scope>
</reference>
<dbReference type="Proteomes" id="UP000503444">
    <property type="component" value="Segment"/>
</dbReference>
<dbReference type="RefSeq" id="YP_009856198.1">
    <property type="nucleotide sequence ID" value="NC_048850.1"/>
</dbReference>
<organism evidence="1 2">
    <name type="scientific">Mycobacterium phage Cornie</name>
    <dbReference type="NCBI Taxonomy" id="2704043"/>
    <lineage>
        <taxon>Viruses</taxon>
        <taxon>Duplodnaviria</taxon>
        <taxon>Heunggongvirae</taxon>
        <taxon>Uroviricota</taxon>
        <taxon>Caudoviricetes</taxon>
        <taxon>Gracegardnervirinae</taxon>
        <taxon>Cornievirus</taxon>
        <taxon>Cornievirus cornie</taxon>
        <taxon>Mycobacterium virus Cornie</taxon>
    </lineage>
</organism>
<name>A0A6G6XKV2_9CAUD</name>
<evidence type="ECO:0000313" key="1">
    <source>
        <dbReference type="EMBL" id="QIG58390.1"/>
    </source>
</evidence>
<dbReference type="EMBL" id="MN908688">
    <property type="protein sequence ID" value="QIG58390.1"/>
    <property type="molecule type" value="Genomic_DNA"/>
</dbReference>
<sequence>MIGGTSPPSAHVIAGTPFRFITIPKGTSLMAQPSTGTTWNAGGYNDIDSRFAERGGLQAVLVRDYRGAATDMSPFEADTTTVRWSPFAQDGQLRADLFAAKRVNGVWTINNSPNEGFWYIGAQAEDGGAERDPQQDSDDLMILQSNRPFDSDIVSESKTVKFTAVETAKPLIHRLEANLRLVDDNGDNLVPDPGTADYFVGTRVDTDSVERQLILLYAKRKAGKFIYRAEGYPLVKLDNQAAKSRSKTDPDSAELTFKVLVDPYFMIPDPDGANSLVPGVEGLWYSGDGWDDLIGDGS</sequence>
<dbReference type="GeneID" id="55626941"/>
<evidence type="ECO:0000313" key="2">
    <source>
        <dbReference type="Proteomes" id="UP000503444"/>
    </source>
</evidence>
<keyword evidence="2" id="KW-1185">Reference proteome</keyword>
<gene>
    <name evidence="1" type="primary">12</name>
    <name evidence="1" type="ORF">SEA_CORNIE_12</name>
</gene>